<proteinExistence type="predicted"/>
<sequence>MLPSQPKIFYGRESELSDILELFRQGTPRIAILGTGGMGKTSLAKAVLHHTEITARYSQHRFFVAGDSVANKLELASLIGAHLGLKPGKDLAHPVVQYFSTGPPTLLILDNLETCWEPTGSRKEIEEFLSLLTDVPHLGIMITMRGAERPGKVKWTRPFLQPLRPLEPAAARGMFMDITDDRHDIEEVAKVLQLTDNMPLAINLLAHMVDSEGTWDVLSRWEKERTSLISEGHDRSSNLDLSISLSLSSPRMTSLPHARDLLSLLSILPDGLSDIELLQSNLPIDHLPGCKTALLRTTLAYIDEHQKLKALVPIREYMQKVYPPEDQVLRSLFKHFQALLEIFNKFSGSLAGSPVIARISSNYSNIEILILNGLREGHPDLAQAIYCICYLNNFGMVTNRARTTLMDHIDIRPQPSDPQLEVYIITEVFHSWAYLKLPNPELLIRDAWGQLDQCDIDLKCILTLINICSL</sequence>
<organism evidence="2 3">
    <name type="scientific">Mycena alexandri</name>
    <dbReference type="NCBI Taxonomy" id="1745969"/>
    <lineage>
        <taxon>Eukaryota</taxon>
        <taxon>Fungi</taxon>
        <taxon>Dikarya</taxon>
        <taxon>Basidiomycota</taxon>
        <taxon>Agaricomycotina</taxon>
        <taxon>Agaricomycetes</taxon>
        <taxon>Agaricomycetidae</taxon>
        <taxon>Agaricales</taxon>
        <taxon>Marasmiineae</taxon>
        <taxon>Mycenaceae</taxon>
        <taxon>Mycena</taxon>
    </lineage>
</organism>
<reference evidence="2" key="1">
    <citation type="submission" date="2023-03" db="EMBL/GenBank/DDBJ databases">
        <title>Massive genome expansion in bonnet fungi (Mycena s.s.) driven by repeated elements and novel gene families across ecological guilds.</title>
        <authorList>
            <consortium name="Lawrence Berkeley National Laboratory"/>
            <person name="Harder C.B."/>
            <person name="Miyauchi S."/>
            <person name="Viragh M."/>
            <person name="Kuo A."/>
            <person name="Thoen E."/>
            <person name="Andreopoulos B."/>
            <person name="Lu D."/>
            <person name="Skrede I."/>
            <person name="Drula E."/>
            <person name="Henrissat B."/>
            <person name="Morin E."/>
            <person name="Kohler A."/>
            <person name="Barry K."/>
            <person name="LaButti K."/>
            <person name="Morin E."/>
            <person name="Salamov A."/>
            <person name="Lipzen A."/>
            <person name="Mereny Z."/>
            <person name="Hegedus B."/>
            <person name="Baldrian P."/>
            <person name="Stursova M."/>
            <person name="Weitz H."/>
            <person name="Taylor A."/>
            <person name="Grigoriev I.V."/>
            <person name="Nagy L.G."/>
            <person name="Martin F."/>
            <person name="Kauserud H."/>
        </authorList>
    </citation>
    <scope>NUCLEOTIDE SEQUENCE</scope>
    <source>
        <strain evidence="2">CBHHK200</strain>
    </source>
</reference>
<dbReference type="AlphaFoldDB" id="A0AAD6SCC1"/>
<evidence type="ECO:0000313" key="2">
    <source>
        <dbReference type="EMBL" id="KAJ7023665.1"/>
    </source>
</evidence>
<gene>
    <name evidence="2" type="ORF">C8F04DRAFT_969993</name>
</gene>
<evidence type="ECO:0000259" key="1">
    <source>
        <dbReference type="Pfam" id="PF20703"/>
    </source>
</evidence>
<feature type="domain" description="Novel STAND NTPase 1" evidence="1">
    <location>
        <begin position="5"/>
        <end position="145"/>
    </location>
</feature>
<keyword evidence="2" id="KW-0378">Hydrolase</keyword>
<name>A0AAD6SCC1_9AGAR</name>
<evidence type="ECO:0000313" key="3">
    <source>
        <dbReference type="Proteomes" id="UP001218188"/>
    </source>
</evidence>
<dbReference type="Gene3D" id="3.40.50.300">
    <property type="entry name" value="P-loop containing nucleotide triphosphate hydrolases"/>
    <property type="match status" value="1"/>
</dbReference>
<accession>A0AAD6SCC1</accession>
<dbReference type="SUPFAM" id="SSF52540">
    <property type="entry name" value="P-loop containing nucleoside triphosphate hydrolases"/>
    <property type="match status" value="1"/>
</dbReference>
<dbReference type="InterPro" id="IPR049052">
    <property type="entry name" value="nSTAND1"/>
</dbReference>
<dbReference type="PANTHER" id="PTHR47691:SF3">
    <property type="entry name" value="HTH-TYPE TRANSCRIPTIONAL REGULATOR RV0890C-RELATED"/>
    <property type="match status" value="1"/>
</dbReference>
<dbReference type="InterPro" id="IPR027417">
    <property type="entry name" value="P-loop_NTPase"/>
</dbReference>
<dbReference type="PANTHER" id="PTHR47691">
    <property type="entry name" value="REGULATOR-RELATED"/>
    <property type="match status" value="1"/>
</dbReference>
<dbReference type="Proteomes" id="UP001218188">
    <property type="component" value="Unassembled WGS sequence"/>
</dbReference>
<comment type="caution">
    <text evidence="2">The sequence shown here is derived from an EMBL/GenBank/DDBJ whole genome shotgun (WGS) entry which is preliminary data.</text>
</comment>
<protein>
    <submittedName>
        <fullName evidence="2">P-loop containing nucleoside triphosphate hydrolase protein</fullName>
    </submittedName>
</protein>
<keyword evidence="3" id="KW-1185">Reference proteome</keyword>
<dbReference type="EMBL" id="JARJCM010000185">
    <property type="protein sequence ID" value="KAJ7023665.1"/>
    <property type="molecule type" value="Genomic_DNA"/>
</dbReference>
<dbReference type="Pfam" id="PF20703">
    <property type="entry name" value="nSTAND1"/>
    <property type="match status" value="1"/>
</dbReference>
<dbReference type="GO" id="GO:0016787">
    <property type="term" value="F:hydrolase activity"/>
    <property type="evidence" value="ECO:0007669"/>
    <property type="project" value="UniProtKB-KW"/>
</dbReference>